<feature type="domain" description="Four-carbon acid sugar kinase nucleotide binding" evidence="9">
    <location>
        <begin position="299"/>
        <end position="382"/>
    </location>
</feature>
<proteinExistence type="inferred from homology"/>
<reference evidence="10 11" key="1">
    <citation type="submission" date="2018-10" db="EMBL/GenBank/DDBJ databases">
        <title>Rhizobium etli, R. leguminosarum and a new Rhizobium genospecies from Phaseolus dumosus.</title>
        <authorList>
            <person name="Ramirez-Puebla S.T."/>
            <person name="Rogel-Hernandez M.A."/>
            <person name="Guerrero G."/>
            <person name="Ormeno-Orrillo E."/>
            <person name="Martinez-Romero J.C."/>
            <person name="Negrete-Yankelevich S."/>
            <person name="Martinez-Romero E."/>
        </authorList>
    </citation>
    <scope>NUCLEOTIDE SEQUENCE [LARGE SCALE GENOMIC DNA]</scope>
    <source>
        <strain evidence="10 11">CCGE525</strain>
    </source>
</reference>
<evidence type="ECO:0000256" key="7">
    <source>
        <dbReference type="SAM" id="MobiDB-lite"/>
    </source>
</evidence>
<evidence type="ECO:0000256" key="3">
    <source>
        <dbReference type="ARBA" id="ARBA00022741"/>
    </source>
</evidence>
<keyword evidence="3" id="KW-0547">Nucleotide-binding</keyword>
<evidence type="ECO:0000259" key="9">
    <source>
        <dbReference type="Pfam" id="PF17042"/>
    </source>
</evidence>
<dbReference type="RefSeq" id="WP_120705552.1">
    <property type="nucleotide sequence ID" value="NZ_CP032694.1"/>
</dbReference>
<evidence type="ECO:0000256" key="2">
    <source>
        <dbReference type="ARBA" id="ARBA00022679"/>
    </source>
</evidence>
<dbReference type="KEGG" id="rjg:CCGE525_18495"/>
<feature type="domain" description="Four-carbon acid sugar kinase N-terminal" evidence="8">
    <location>
        <begin position="6"/>
        <end position="123"/>
    </location>
</feature>
<sequence length="400" mass="41833">MPTLRLIADDLTGALDTAVEFVGVYGPIEVQREDALPVSLPDCLAIDSGTREKSAAEAAAIVGGLAPLLEGADLAFKKVDSLFRGPWAAELAACFRLGHWRHCILAPAFPHHGRHTRGGRQVLFAGNDAWRDVSGDLAAQLRAEGLPAFSTALSEHPADAVTSIPEGIHVFDAHSDDDLDAVIAWVSSELPGPVLWSGTGGLARALARNIDLATRHQSHPGKRAGEGRPARSVSAVPVSRRLQRPVLGLFGSDQPITLAQLQACGPYWLKLSEGADADTVDRQIRQSGVAMVSVDLPTGLERDDAARRIEATFAGIAKTLPAPATLIVAGGETLRNLCSALDVTALSITGQAAPGLPLSTIVGGPWQGTTVISKSGAFGGPTLWRDLLSENALIAGGEEP</sequence>
<keyword evidence="2" id="KW-0808">Transferase</keyword>
<evidence type="ECO:0000313" key="10">
    <source>
        <dbReference type="EMBL" id="AYG60578.1"/>
    </source>
</evidence>
<accession>A0A387FP35</accession>
<dbReference type="Gene3D" id="3.40.50.10840">
    <property type="entry name" value="Putative sugar-binding, N-terminal domain"/>
    <property type="match status" value="1"/>
</dbReference>
<evidence type="ECO:0000259" key="8">
    <source>
        <dbReference type="Pfam" id="PF07005"/>
    </source>
</evidence>
<keyword evidence="4" id="KW-0418">Kinase</keyword>
<name>A0A387FP35_9HYPH</name>
<dbReference type="AlphaFoldDB" id="A0A387FP35"/>
<dbReference type="SUPFAM" id="SSF142764">
    <property type="entry name" value="YgbK-like"/>
    <property type="match status" value="1"/>
</dbReference>
<dbReference type="GO" id="GO:0016301">
    <property type="term" value="F:kinase activity"/>
    <property type="evidence" value="ECO:0007669"/>
    <property type="project" value="UniProtKB-KW"/>
</dbReference>
<dbReference type="Proteomes" id="UP000282195">
    <property type="component" value="Chromosome"/>
</dbReference>
<evidence type="ECO:0000256" key="1">
    <source>
        <dbReference type="ARBA" id="ARBA00005715"/>
    </source>
</evidence>
<dbReference type="InterPro" id="IPR031475">
    <property type="entry name" value="NBD_C"/>
</dbReference>
<feature type="region of interest" description="Disordered" evidence="7">
    <location>
        <begin position="216"/>
        <end position="235"/>
    </location>
</feature>
<dbReference type="InterPro" id="IPR010737">
    <property type="entry name" value="4-carb_acid_sugar_kinase_N"/>
</dbReference>
<dbReference type="Gene3D" id="3.40.980.20">
    <property type="entry name" value="Four-carbon acid sugar kinase, nucleotide binding domain"/>
    <property type="match status" value="1"/>
</dbReference>
<keyword evidence="5" id="KW-0067">ATP-binding</keyword>
<evidence type="ECO:0000256" key="5">
    <source>
        <dbReference type="ARBA" id="ARBA00022840"/>
    </source>
</evidence>
<dbReference type="EMBL" id="CP032694">
    <property type="protein sequence ID" value="AYG60578.1"/>
    <property type="molecule type" value="Genomic_DNA"/>
</dbReference>
<dbReference type="InterPro" id="IPR037051">
    <property type="entry name" value="4-carb_acid_sugar_kinase_N_sf"/>
</dbReference>
<protein>
    <recommendedName>
        <fullName evidence="12">Four-carbon acid sugar kinase family protein</fullName>
    </recommendedName>
</protein>
<evidence type="ECO:0000313" key="11">
    <source>
        <dbReference type="Proteomes" id="UP000282195"/>
    </source>
</evidence>
<keyword evidence="6" id="KW-0119">Carbohydrate metabolism</keyword>
<dbReference type="GO" id="GO:0005524">
    <property type="term" value="F:ATP binding"/>
    <property type="evidence" value="ECO:0007669"/>
    <property type="project" value="UniProtKB-KW"/>
</dbReference>
<comment type="similarity">
    <text evidence="1">Belongs to the four-carbon acid sugar kinase family.</text>
</comment>
<keyword evidence="11" id="KW-1185">Reference proteome</keyword>
<dbReference type="InterPro" id="IPR042213">
    <property type="entry name" value="NBD_C_sf"/>
</dbReference>
<evidence type="ECO:0008006" key="12">
    <source>
        <dbReference type="Google" id="ProtNLM"/>
    </source>
</evidence>
<evidence type="ECO:0000256" key="6">
    <source>
        <dbReference type="ARBA" id="ARBA00023277"/>
    </source>
</evidence>
<dbReference type="Pfam" id="PF07005">
    <property type="entry name" value="SBD_N"/>
    <property type="match status" value="1"/>
</dbReference>
<organism evidence="10 11">
    <name type="scientific">Rhizobium jaguaris</name>
    <dbReference type="NCBI Taxonomy" id="1312183"/>
    <lineage>
        <taxon>Bacteria</taxon>
        <taxon>Pseudomonadati</taxon>
        <taxon>Pseudomonadota</taxon>
        <taxon>Alphaproteobacteria</taxon>
        <taxon>Hyphomicrobiales</taxon>
        <taxon>Rhizobiaceae</taxon>
        <taxon>Rhizobium/Agrobacterium group</taxon>
        <taxon>Rhizobium</taxon>
    </lineage>
</organism>
<dbReference type="OrthoDB" id="9778478at2"/>
<evidence type="ECO:0000256" key="4">
    <source>
        <dbReference type="ARBA" id="ARBA00022777"/>
    </source>
</evidence>
<gene>
    <name evidence="10" type="ORF">CCGE525_18495</name>
</gene>
<dbReference type="Pfam" id="PF17042">
    <property type="entry name" value="NBD_C"/>
    <property type="match status" value="1"/>
</dbReference>